<evidence type="ECO:0000313" key="3">
    <source>
        <dbReference type="Proteomes" id="UP000179266"/>
    </source>
</evidence>
<name>A0A1F7RYB7_9BACT</name>
<proteinExistence type="predicted"/>
<dbReference type="AlphaFoldDB" id="A0A1F7RYB7"/>
<dbReference type="Proteomes" id="UP000179266">
    <property type="component" value="Unassembled WGS sequence"/>
</dbReference>
<organism evidence="2 3">
    <name type="scientific">Candidatus Schekmanbacteria bacterium RBG_13_48_7</name>
    <dbReference type="NCBI Taxonomy" id="1817878"/>
    <lineage>
        <taxon>Bacteria</taxon>
        <taxon>Candidatus Schekmaniibacteriota</taxon>
    </lineage>
</organism>
<accession>A0A1F7RYB7</accession>
<evidence type="ECO:0000313" key="2">
    <source>
        <dbReference type="EMBL" id="OGL46543.1"/>
    </source>
</evidence>
<reference evidence="2 3" key="1">
    <citation type="journal article" date="2016" name="Nat. Commun.">
        <title>Thousands of microbial genomes shed light on interconnected biogeochemical processes in an aquifer system.</title>
        <authorList>
            <person name="Anantharaman K."/>
            <person name="Brown C.T."/>
            <person name="Hug L.A."/>
            <person name="Sharon I."/>
            <person name="Castelle C.J."/>
            <person name="Probst A.J."/>
            <person name="Thomas B.C."/>
            <person name="Singh A."/>
            <person name="Wilkins M.J."/>
            <person name="Karaoz U."/>
            <person name="Brodie E.L."/>
            <person name="Williams K.H."/>
            <person name="Hubbard S.S."/>
            <person name="Banfield J.F."/>
        </authorList>
    </citation>
    <scope>NUCLEOTIDE SEQUENCE [LARGE SCALE GENOMIC DNA]</scope>
</reference>
<feature type="region of interest" description="Disordered" evidence="1">
    <location>
        <begin position="1"/>
        <end position="33"/>
    </location>
</feature>
<dbReference type="EMBL" id="MGDD01000123">
    <property type="protein sequence ID" value="OGL46543.1"/>
    <property type="molecule type" value="Genomic_DNA"/>
</dbReference>
<protein>
    <submittedName>
        <fullName evidence="2">Uncharacterized protein</fullName>
    </submittedName>
</protein>
<evidence type="ECO:0000256" key="1">
    <source>
        <dbReference type="SAM" id="MobiDB-lite"/>
    </source>
</evidence>
<comment type="caution">
    <text evidence="2">The sequence shown here is derived from an EMBL/GenBank/DDBJ whole genome shotgun (WGS) entry which is preliminary data.</text>
</comment>
<sequence length="83" mass="9130">MIRKSTTRVSALKKPETMLTRNAMDPRGKKIKGLTNITNNGKLGECGSPVLARAVIISPSSNQYTEGAVEDMKNTKKKINIRK</sequence>
<gene>
    <name evidence="2" type="ORF">A2161_22195</name>
</gene>